<reference evidence="2" key="1">
    <citation type="submission" date="2024-10" db="EMBL/GenBank/DDBJ databases">
        <authorList>
            <person name="Ryan C."/>
        </authorList>
    </citation>
    <scope>NUCLEOTIDE SEQUENCE [LARGE SCALE GENOMIC DNA]</scope>
</reference>
<dbReference type="PANTHER" id="PTHR33065:SF19">
    <property type="entry name" value="OS11G0130700 PROTEIN"/>
    <property type="match status" value="1"/>
</dbReference>
<evidence type="ECO:0000259" key="1">
    <source>
        <dbReference type="Pfam" id="PF20241"/>
    </source>
</evidence>
<dbReference type="EMBL" id="OZ075129">
    <property type="protein sequence ID" value="CAL4963148.1"/>
    <property type="molecule type" value="Genomic_DNA"/>
</dbReference>
<dbReference type="InterPro" id="IPR046533">
    <property type="entry name" value="DUF6598"/>
</dbReference>
<gene>
    <name evidence="2" type="ORF">URODEC1_LOCUS46032</name>
</gene>
<evidence type="ECO:0000313" key="3">
    <source>
        <dbReference type="Proteomes" id="UP001497457"/>
    </source>
</evidence>
<name>A0ABC8ZLQ6_9POAL</name>
<evidence type="ECO:0000313" key="2">
    <source>
        <dbReference type="EMBL" id="CAL4963148.1"/>
    </source>
</evidence>
<keyword evidence="3" id="KW-1185">Reference proteome</keyword>
<dbReference type="Proteomes" id="UP001497457">
    <property type="component" value="Chromosome 19rd"/>
</dbReference>
<proteinExistence type="predicted"/>
<accession>A0ABC8ZLQ6</accession>
<dbReference type="PANTHER" id="PTHR33065">
    <property type="entry name" value="OS07G0486400 PROTEIN"/>
    <property type="match status" value="1"/>
</dbReference>
<feature type="domain" description="DUF6598" evidence="1">
    <location>
        <begin position="145"/>
        <end position="376"/>
    </location>
</feature>
<sequence>MMIHLSRRRIYGVDFPALQFQWGGGRRGFCNEPLGIRHFGVKSKNNLGTEGMDQETWKGNIDVEDIKITTANDTWPTDVWHASIIDKSTHRDGAIYNTNWGFWGQGCPVNLADRTETALELENFSKALPCYPDQENCMMHLPDEMIQIFSLMLAKTPINSGSIQLYGYLAVRDYMDGHLNYVFNRRRDNPVVVQQGSFINMTGPRRGIIMLSEVLMEFDMRIKTGEKEEDDLQLIDGLINLDNRITRRPFTIRFNGSSGGAVDMCLTLMDRGMEAIIVVSISELQSAFDLSLSSIVSVMEDHKEIQLFHGAIGESCQKRFVVAVPVDTVMHLKFNVDKKGTDDDIVHLCSFDANQHKCANRQIKFEAACISVDVTVLPPLS</sequence>
<dbReference type="Pfam" id="PF20241">
    <property type="entry name" value="DUF6598"/>
    <property type="match status" value="1"/>
</dbReference>
<protein>
    <recommendedName>
        <fullName evidence="1">DUF6598 domain-containing protein</fullName>
    </recommendedName>
</protein>
<dbReference type="AlphaFoldDB" id="A0ABC8ZLQ6"/>
<organism evidence="2 3">
    <name type="scientific">Urochloa decumbens</name>
    <dbReference type="NCBI Taxonomy" id="240449"/>
    <lineage>
        <taxon>Eukaryota</taxon>
        <taxon>Viridiplantae</taxon>
        <taxon>Streptophyta</taxon>
        <taxon>Embryophyta</taxon>
        <taxon>Tracheophyta</taxon>
        <taxon>Spermatophyta</taxon>
        <taxon>Magnoliopsida</taxon>
        <taxon>Liliopsida</taxon>
        <taxon>Poales</taxon>
        <taxon>Poaceae</taxon>
        <taxon>PACMAD clade</taxon>
        <taxon>Panicoideae</taxon>
        <taxon>Panicodae</taxon>
        <taxon>Paniceae</taxon>
        <taxon>Melinidinae</taxon>
        <taxon>Urochloa</taxon>
    </lineage>
</organism>